<organism evidence="1">
    <name type="scientific">marine metagenome</name>
    <dbReference type="NCBI Taxonomy" id="408172"/>
    <lineage>
        <taxon>unclassified sequences</taxon>
        <taxon>metagenomes</taxon>
        <taxon>ecological metagenomes</taxon>
    </lineage>
</organism>
<reference evidence="1" key="1">
    <citation type="submission" date="2018-05" db="EMBL/GenBank/DDBJ databases">
        <authorList>
            <person name="Lanie J.A."/>
            <person name="Ng W.-L."/>
            <person name="Kazmierczak K.M."/>
            <person name="Andrzejewski T.M."/>
            <person name="Davidsen T.M."/>
            <person name="Wayne K.J."/>
            <person name="Tettelin H."/>
            <person name="Glass J.I."/>
            <person name="Rusch D."/>
            <person name="Podicherti R."/>
            <person name="Tsui H.-C.T."/>
            <person name="Winkler M.E."/>
        </authorList>
    </citation>
    <scope>NUCLEOTIDE SEQUENCE</scope>
</reference>
<sequence length="45" mass="4621">MKADSTATFTSNSSASVIDANSSSLAGSIVLNVFPDLELTNSPFI</sequence>
<accession>A0A381U967</accession>
<proteinExistence type="predicted"/>
<gene>
    <name evidence="1" type="ORF">METZ01_LOCUS77626</name>
</gene>
<name>A0A381U967_9ZZZZ</name>
<dbReference type="AlphaFoldDB" id="A0A381U967"/>
<protein>
    <submittedName>
        <fullName evidence="1">Uncharacterized protein</fullName>
    </submittedName>
</protein>
<dbReference type="EMBL" id="UINC01005986">
    <property type="protein sequence ID" value="SVA24772.1"/>
    <property type="molecule type" value="Genomic_DNA"/>
</dbReference>
<evidence type="ECO:0000313" key="1">
    <source>
        <dbReference type="EMBL" id="SVA24772.1"/>
    </source>
</evidence>